<dbReference type="InterPro" id="IPR042197">
    <property type="entry name" value="Apaf_helical"/>
</dbReference>
<reference evidence="6" key="1">
    <citation type="submission" date="2024-03" db="EMBL/GenBank/DDBJ databases">
        <title>WGS assembly of Saponaria officinalis var. Norfolk2.</title>
        <authorList>
            <person name="Jenkins J."/>
            <person name="Shu S."/>
            <person name="Grimwood J."/>
            <person name="Barry K."/>
            <person name="Goodstein D."/>
            <person name="Schmutz J."/>
            <person name="Leebens-Mack J."/>
            <person name="Osbourn A."/>
        </authorList>
    </citation>
    <scope>NUCLEOTIDE SEQUENCE [LARGE SCALE GENOMIC DNA]</scope>
    <source>
        <strain evidence="6">JIC</strain>
    </source>
</reference>
<dbReference type="Gene3D" id="1.10.10.10">
    <property type="entry name" value="Winged helix-like DNA-binding domain superfamily/Winged helix DNA-binding domain"/>
    <property type="match status" value="1"/>
</dbReference>
<keyword evidence="2" id="KW-0611">Plant defense</keyword>
<dbReference type="GO" id="GO:0098542">
    <property type="term" value="P:defense response to other organism"/>
    <property type="evidence" value="ECO:0007669"/>
    <property type="project" value="TreeGrafter"/>
</dbReference>
<dbReference type="Pfam" id="PF23598">
    <property type="entry name" value="LRR_14"/>
    <property type="match status" value="1"/>
</dbReference>
<dbReference type="InterPro" id="IPR058922">
    <property type="entry name" value="WHD_DRP"/>
</dbReference>
<evidence type="ECO:0000313" key="6">
    <source>
        <dbReference type="EMBL" id="KAK9678188.1"/>
    </source>
</evidence>
<dbReference type="InterPro" id="IPR044974">
    <property type="entry name" value="Disease_R_plants"/>
</dbReference>
<evidence type="ECO:0000313" key="7">
    <source>
        <dbReference type="Proteomes" id="UP001443914"/>
    </source>
</evidence>
<dbReference type="Pfam" id="PF23559">
    <property type="entry name" value="WHD_DRP"/>
    <property type="match status" value="1"/>
</dbReference>
<dbReference type="PANTHER" id="PTHR23155">
    <property type="entry name" value="DISEASE RESISTANCE PROTEIN RP"/>
    <property type="match status" value="1"/>
</dbReference>
<dbReference type="FunFam" id="1.10.10.10:FF:000322">
    <property type="entry name" value="Probable disease resistance protein At1g63360"/>
    <property type="match status" value="1"/>
</dbReference>
<dbReference type="InterPro" id="IPR032675">
    <property type="entry name" value="LRR_dom_sf"/>
</dbReference>
<dbReference type="EMBL" id="JBDFQZ010000011">
    <property type="protein sequence ID" value="KAK9678188.1"/>
    <property type="molecule type" value="Genomic_DNA"/>
</dbReference>
<evidence type="ECO:0000259" key="3">
    <source>
        <dbReference type="Pfam" id="PF00931"/>
    </source>
</evidence>
<dbReference type="SUPFAM" id="SSF52058">
    <property type="entry name" value="L domain-like"/>
    <property type="match status" value="1"/>
</dbReference>
<dbReference type="Gene3D" id="1.10.8.430">
    <property type="entry name" value="Helical domain of apoptotic protease-activating factors"/>
    <property type="match status" value="1"/>
</dbReference>
<accession>A0AAW1HPA6</accession>
<feature type="domain" description="Disease resistance R13L4/SHOC-2-like LRR" evidence="5">
    <location>
        <begin position="569"/>
        <end position="876"/>
    </location>
</feature>
<dbReference type="InterPro" id="IPR055414">
    <property type="entry name" value="LRR_R13L4/SHOC2-like"/>
</dbReference>
<dbReference type="Gene3D" id="3.80.10.10">
    <property type="entry name" value="Ribonuclease Inhibitor"/>
    <property type="match status" value="1"/>
</dbReference>
<evidence type="ECO:0000256" key="1">
    <source>
        <dbReference type="ARBA" id="ARBA00022737"/>
    </source>
</evidence>
<dbReference type="InterPro" id="IPR027417">
    <property type="entry name" value="P-loop_NTPase"/>
</dbReference>
<dbReference type="GO" id="GO:0043531">
    <property type="term" value="F:ADP binding"/>
    <property type="evidence" value="ECO:0007669"/>
    <property type="project" value="InterPro"/>
</dbReference>
<proteinExistence type="predicted"/>
<comment type="caution">
    <text evidence="6">The sequence shown here is derived from an EMBL/GenBank/DDBJ whole genome shotgun (WGS) entry which is preliminary data.</text>
</comment>
<dbReference type="Proteomes" id="UP001443914">
    <property type="component" value="Unassembled WGS sequence"/>
</dbReference>
<gene>
    <name evidence="6" type="ORF">RND81_11G194400</name>
</gene>
<dbReference type="Pfam" id="PF00931">
    <property type="entry name" value="NB-ARC"/>
    <property type="match status" value="1"/>
</dbReference>
<organism evidence="6 7">
    <name type="scientific">Saponaria officinalis</name>
    <name type="common">Common soapwort</name>
    <name type="synonym">Lychnis saponaria</name>
    <dbReference type="NCBI Taxonomy" id="3572"/>
    <lineage>
        <taxon>Eukaryota</taxon>
        <taxon>Viridiplantae</taxon>
        <taxon>Streptophyta</taxon>
        <taxon>Embryophyta</taxon>
        <taxon>Tracheophyta</taxon>
        <taxon>Spermatophyta</taxon>
        <taxon>Magnoliopsida</taxon>
        <taxon>eudicotyledons</taxon>
        <taxon>Gunneridae</taxon>
        <taxon>Pentapetalae</taxon>
        <taxon>Caryophyllales</taxon>
        <taxon>Caryophyllaceae</taxon>
        <taxon>Caryophylleae</taxon>
        <taxon>Saponaria</taxon>
    </lineage>
</organism>
<sequence>MAETFLPFAIQHIESKIEGSDISARVKYEAKSLLSELKSLNRLLVEGERRTELSTNHEGRRLLVELRSITYDAEDDVDTAVVKYSALSYFFGIGDIPALKKLRRLNARAREVKRELDQHFEGSHTGTVTPVRGSRPPMGHLPADGDLVIGIDDEISRVVTLLTTKSNDGQKAVDKLAIVGMGGSGKTTLARSIYNHKVVKKCFQFQAWVSVSQGWDTSLMLRDILTQFRCQNRWSSWFSQPGNCEELENESHTLVHINNLLYRKNCLLVLDDVWDSQSLHKFIDLIQGDDGNDSRTYTIIITTRQTPSFNHVNWHIHQPERLADEDCWELFSKMASNSSKPLSEDFRGLSIKMLMRCQGLPLAIVALARRVKTKVTMRDQQMVLSTPTYGLENEILGLSYEQLPHHLKPCFLYLGLFPEGSAISGGTLIRMWIAEGFIGSNSEEKLEISGRRYLQELIDHTMVQVMSKTYSGKVKTIRIHDTMRGFCVFRARELEFLEVHGSGPGPEAIEKTPRRGAISLSLSNTPIVPNYNAHLRTLAVFENSSTRGVPERNDSQVSQRYRDVANLCHIYTLLRVLDIYGINSIDGTFPKEIGNLIQLTYLRIRSTNFRQLPRSIGKLRNLLTLDYQDVNTYSEIQVPNVLWKLKRLRHLYLPKVMSASVEDLKLYKLKDLITLWGVGGGRWMLKEIGRLSCTLSKLYIHRISDEDQLKAVLNCTAMMENDDLYALALDWHEFEIKSLDALASKRSLRKLRLNGKAPDKLCPQERQFPTNLGKLELYNTQLEKPETMAHLGKLLCLKVLVLSKDSYIGSEWICDNEAFPVLEELKLISLQKLEEWEIEERAMRCLKKLSIISCIKLKRIPQGLVHVRRLEKLDIERMPSSFVTKLQKVKEWNDEERTGEHFHIIKHVPMIGIRDSYAP</sequence>
<dbReference type="Gene3D" id="3.40.50.300">
    <property type="entry name" value="P-loop containing nucleotide triphosphate hydrolases"/>
    <property type="match status" value="1"/>
</dbReference>
<protein>
    <submittedName>
        <fullName evidence="6">Uncharacterized protein</fullName>
    </submittedName>
</protein>
<dbReference type="PANTHER" id="PTHR23155:SF1185">
    <property type="entry name" value="DISEASE RESISTANCE RPP8-LIKE PROTEIN 3-RELATED"/>
    <property type="match status" value="1"/>
</dbReference>
<evidence type="ECO:0000259" key="5">
    <source>
        <dbReference type="Pfam" id="PF23598"/>
    </source>
</evidence>
<dbReference type="AlphaFoldDB" id="A0AAW1HPA6"/>
<evidence type="ECO:0000259" key="4">
    <source>
        <dbReference type="Pfam" id="PF23559"/>
    </source>
</evidence>
<name>A0AAW1HPA6_SAPOF</name>
<dbReference type="SUPFAM" id="SSF52540">
    <property type="entry name" value="P-loop containing nucleoside triphosphate hydrolases"/>
    <property type="match status" value="1"/>
</dbReference>
<keyword evidence="1" id="KW-0677">Repeat</keyword>
<dbReference type="PRINTS" id="PR00364">
    <property type="entry name" value="DISEASERSIST"/>
</dbReference>
<keyword evidence="7" id="KW-1185">Reference proteome</keyword>
<feature type="domain" description="NB-ARC" evidence="3">
    <location>
        <begin position="156"/>
        <end position="337"/>
    </location>
</feature>
<dbReference type="InterPro" id="IPR002182">
    <property type="entry name" value="NB-ARC"/>
</dbReference>
<feature type="domain" description="Disease resistance protein winged helix" evidence="4">
    <location>
        <begin position="416"/>
        <end position="484"/>
    </location>
</feature>
<evidence type="ECO:0000256" key="2">
    <source>
        <dbReference type="ARBA" id="ARBA00022821"/>
    </source>
</evidence>
<dbReference type="InterPro" id="IPR036388">
    <property type="entry name" value="WH-like_DNA-bd_sf"/>
</dbReference>